<evidence type="ECO:0000259" key="14">
    <source>
        <dbReference type="Pfam" id="PF01490"/>
    </source>
</evidence>
<dbReference type="GO" id="GO:0009734">
    <property type="term" value="P:auxin-activated signaling pathway"/>
    <property type="evidence" value="ECO:0007669"/>
    <property type="project" value="UniProtKB-KW"/>
</dbReference>
<dbReference type="EMBL" id="QZWG01000011">
    <property type="protein sequence ID" value="RZB83865.1"/>
    <property type="molecule type" value="Genomic_DNA"/>
</dbReference>
<feature type="transmembrane region" description="Helical" evidence="13">
    <location>
        <begin position="185"/>
        <end position="205"/>
    </location>
</feature>
<feature type="transmembrane region" description="Helical" evidence="13">
    <location>
        <begin position="104"/>
        <end position="123"/>
    </location>
</feature>
<dbReference type="PANTHER" id="PTHR48017">
    <property type="entry name" value="OS05G0424000 PROTEIN-RELATED"/>
    <property type="match status" value="1"/>
</dbReference>
<evidence type="ECO:0000256" key="9">
    <source>
        <dbReference type="ARBA" id="ARBA00022989"/>
    </source>
</evidence>
<keyword evidence="8" id="KW-0029">Amino-acid transport</keyword>
<dbReference type="Proteomes" id="UP000289340">
    <property type="component" value="Chromosome 11"/>
</dbReference>
<evidence type="ECO:0000256" key="11">
    <source>
        <dbReference type="ARBA" id="ARBA00023294"/>
    </source>
</evidence>
<evidence type="ECO:0000256" key="6">
    <source>
        <dbReference type="ARBA" id="ARBA00022692"/>
    </source>
</evidence>
<evidence type="ECO:0000256" key="1">
    <source>
        <dbReference type="ARBA" id="ARBA00004127"/>
    </source>
</evidence>
<reference evidence="15 16" key="1">
    <citation type="submission" date="2018-09" db="EMBL/GenBank/DDBJ databases">
        <title>A high-quality reference genome of wild soybean provides a powerful tool to mine soybean genomes.</title>
        <authorList>
            <person name="Xie M."/>
            <person name="Chung C.Y.L."/>
            <person name="Li M.-W."/>
            <person name="Wong F.-L."/>
            <person name="Chan T.-F."/>
            <person name="Lam H.-M."/>
        </authorList>
    </citation>
    <scope>NUCLEOTIDE SEQUENCE [LARGE SCALE GENOMIC DNA]</scope>
    <source>
        <strain evidence="16">cv. W05</strain>
        <tissue evidence="15">Hypocotyl of etiolated seedlings</tissue>
    </source>
</reference>
<evidence type="ECO:0000256" key="3">
    <source>
        <dbReference type="ARBA" id="ARBA00005590"/>
    </source>
</evidence>
<evidence type="ECO:0000313" key="15">
    <source>
        <dbReference type="EMBL" id="RZB83865.1"/>
    </source>
</evidence>
<evidence type="ECO:0000256" key="8">
    <source>
        <dbReference type="ARBA" id="ARBA00022970"/>
    </source>
</evidence>
<keyword evidence="9 13" id="KW-1133">Transmembrane helix</keyword>
<evidence type="ECO:0000313" key="16">
    <source>
        <dbReference type="Proteomes" id="UP000289340"/>
    </source>
</evidence>
<evidence type="ECO:0000256" key="2">
    <source>
        <dbReference type="ARBA" id="ARBA00004236"/>
    </source>
</evidence>
<protein>
    <submittedName>
        <fullName evidence="15">GABA transporter 1</fullName>
    </submittedName>
</protein>
<evidence type="ECO:0000256" key="12">
    <source>
        <dbReference type="ARBA" id="ARBA00045588"/>
    </source>
</evidence>
<keyword evidence="4" id="KW-0813">Transport</keyword>
<keyword evidence="5" id="KW-1003">Cell membrane</keyword>
<keyword evidence="10 13" id="KW-0472">Membrane</keyword>
<dbReference type="GO" id="GO:0015293">
    <property type="term" value="F:symporter activity"/>
    <property type="evidence" value="ECO:0007669"/>
    <property type="project" value="UniProtKB-KW"/>
</dbReference>
<dbReference type="InterPro" id="IPR013057">
    <property type="entry name" value="AA_transpt_TM"/>
</dbReference>
<keyword evidence="6 13" id="KW-0812">Transmembrane</keyword>
<accession>A0A445ID91</accession>
<feature type="domain" description="Amino acid transporter transmembrane" evidence="14">
    <location>
        <begin position="16"/>
        <end position="127"/>
    </location>
</feature>
<evidence type="ECO:0000256" key="4">
    <source>
        <dbReference type="ARBA" id="ARBA00022448"/>
    </source>
</evidence>
<comment type="function">
    <text evidence="12">Carrier protein involved in proton-driven auxin influx. Mediates the formation of auxin gradient from developing leaves (site of auxin biosynthesis) to tips by contributing to the loading of auxin in vascular tissues and facilitating acropetal (base to tip) auxin transport within inner tissues of the root apex, and basipetal (tip to base) auxin transport within outer tissues of the root apex. May be involved in lateral roots and nodules formation.</text>
</comment>
<sequence>MLLNNFTIEKMQSLSLSSNQKAIYLLLNPNGTMKIYEFVVIFGCFTLILAQMPSFHSLRHLNLVSLVMCLSYSACATAASIYIGKSSNGPEKDYSLIGDTTNRLFGIFNAIPIIANTYGSGIVPEIQIGFSRSFAVITATTIAAMLPFFGDMNSLIGAFCYMPLDFILPVIFFNLTFKPSKRSSIFWLNSTIAIVFSTLGAMAAVSTVRQIILDAKTYQLFANV</sequence>
<comment type="similarity">
    <text evidence="3">Belongs to the amino acid/polyamine transporter 2 family. Amino acid/auxin permease (AAAP) (TC 2.A.18.1) subfamily.</text>
</comment>
<dbReference type="AlphaFoldDB" id="A0A445ID91"/>
<gene>
    <name evidence="15" type="ORF">D0Y65_032388</name>
</gene>
<keyword evidence="11" id="KW-0927">Auxin signaling pathway</keyword>
<keyword evidence="7" id="KW-0769">Symport</keyword>
<comment type="subcellular location">
    <subcellularLocation>
        <location evidence="2">Cell membrane</location>
    </subcellularLocation>
    <subcellularLocation>
        <location evidence="1">Endomembrane system</location>
        <topology evidence="1">Multi-pass membrane protein</topology>
    </subcellularLocation>
</comment>
<dbReference type="GO" id="GO:0006865">
    <property type="term" value="P:amino acid transport"/>
    <property type="evidence" value="ECO:0007669"/>
    <property type="project" value="UniProtKB-KW"/>
</dbReference>
<dbReference type="GO" id="GO:0005886">
    <property type="term" value="C:plasma membrane"/>
    <property type="evidence" value="ECO:0007669"/>
    <property type="project" value="UniProtKB-SubCell"/>
</dbReference>
<evidence type="ECO:0000256" key="5">
    <source>
        <dbReference type="ARBA" id="ARBA00022475"/>
    </source>
</evidence>
<feature type="domain" description="Amino acid transporter transmembrane" evidence="14">
    <location>
        <begin position="131"/>
        <end position="212"/>
    </location>
</feature>
<name>A0A445ID91_GLYSO</name>
<dbReference type="GO" id="GO:0012505">
    <property type="term" value="C:endomembrane system"/>
    <property type="evidence" value="ECO:0007669"/>
    <property type="project" value="UniProtKB-SubCell"/>
</dbReference>
<evidence type="ECO:0000256" key="7">
    <source>
        <dbReference type="ARBA" id="ARBA00022847"/>
    </source>
</evidence>
<feature type="transmembrane region" description="Helical" evidence="13">
    <location>
        <begin position="35"/>
        <end position="51"/>
    </location>
</feature>
<evidence type="ECO:0000256" key="10">
    <source>
        <dbReference type="ARBA" id="ARBA00023136"/>
    </source>
</evidence>
<feature type="transmembrane region" description="Helical" evidence="13">
    <location>
        <begin position="63"/>
        <end position="84"/>
    </location>
</feature>
<feature type="transmembrane region" description="Helical" evidence="13">
    <location>
        <begin position="155"/>
        <end position="173"/>
    </location>
</feature>
<keyword evidence="16" id="KW-1185">Reference proteome</keyword>
<organism evidence="15 16">
    <name type="scientific">Glycine soja</name>
    <name type="common">Wild soybean</name>
    <dbReference type="NCBI Taxonomy" id="3848"/>
    <lineage>
        <taxon>Eukaryota</taxon>
        <taxon>Viridiplantae</taxon>
        <taxon>Streptophyta</taxon>
        <taxon>Embryophyta</taxon>
        <taxon>Tracheophyta</taxon>
        <taxon>Spermatophyta</taxon>
        <taxon>Magnoliopsida</taxon>
        <taxon>eudicotyledons</taxon>
        <taxon>Gunneridae</taxon>
        <taxon>Pentapetalae</taxon>
        <taxon>rosids</taxon>
        <taxon>fabids</taxon>
        <taxon>Fabales</taxon>
        <taxon>Fabaceae</taxon>
        <taxon>Papilionoideae</taxon>
        <taxon>50 kb inversion clade</taxon>
        <taxon>NPAAA clade</taxon>
        <taxon>indigoferoid/millettioid clade</taxon>
        <taxon>Phaseoleae</taxon>
        <taxon>Glycine</taxon>
        <taxon>Glycine subgen. Soja</taxon>
    </lineage>
</organism>
<dbReference type="Pfam" id="PF01490">
    <property type="entry name" value="Aa_trans"/>
    <property type="match status" value="2"/>
</dbReference>
<feature type="transmembrane region" description="Helical" evidence="13">
    <location>
        <begin position="130"/>
        <end position="149"/>
    </location>
</feature>
<evidence type="ECO:0000256" key="13">
    <source>
        <dbReference type="SAM" id="Phobius"/>
    </source>
</evidence>
<proteinExistence type="inferred from homology"/>
<comment type="caution">
    <text evidence="15">The sequence shown here is derived from an EMBL/GenBank/DDBJ whole genome shotgun (WGS) entry which is preliminary data.</text>
</comment>